<dbReference type="InterPro" id="IPR047957">
    <property type="entry name" value="ABC_AprD-like_6TM"/>
</dbReference>
<dbReference type="GO" id="GO:0030256">
    <property type="term" value="C:type I protein secretion system complex"/>
    <property type="evidence" value="ECO:0007669"/>
    <property type="project" value="InterPro"/>
</dbReference>
<dbReference type="AlphaFoldDB" id="A0A1G9DG90"/>
<feature type="domain" description="ABC transporter" evidence="8">
    <location>
        <begin position="332"/>
        <end position="570"/>
    </location>
</feature>
<name>A0A1G9DG90_9RHOB</name>
<comment type="subcellular location">
    <subcellularLocation>
        <location evidence="1">Cell membrane</location>
        <topology evidence="1">Multi-pass membrane protein</topology>
    </subcellularLocation>
</comment>
<keyword evidence="4 10" id="KW-0067">ATP-binding</keyword>
<dbReference type="Proteomes" id="UP000199382">
    <property type="component" value="Unassembled WGS sequence"/>
</dbReference>
<dbReference type="GO" id="GO:0030253">
    <property type="term" value="P:protein secretion by the type I secretion system"/>
    <property type="evidence" value="ECO:0007669"/>
    <property type="project" value="InterPro"/>
</dbReference>
<dbReference type="SUPFAM" id="SSF90123">
    <property type="entry name" value="ABC transporter transmembrane region"/>
    <property type="match status" value="1"/>
</dbReference>
<dbReference type="SMART" id="SM00382">
    <property type="entry name" value="AAA"/>
    <property type="match status" value="1"/>
</dbReference>
<dbReference type="InterPro" id="IPR027417">
    <property type="entry name" value="P-loop_NTPase"/>
</dbReference>
<dbReference type="GO" id="GO:0016887">
    <property type="term" value="F:ATP hydrolysis activity"/>
    <property type="evidence" value="ECO:0007669"/>
    <property type="project" value="InterPro"/>
</dbReference>
<dbReference type="InterPro" id="IPR017871">
    <property type="entry name" value="ABC_transporter-like_CS"/>
</dbReference>
<dbReference type="GO" id="GO:0140359">
    <property type="term" value="F:ABC-type transporter activity"/>
    <property type="evidence" value="ECO:0007669"/>
    <property type="project" value="InterPro"/>
</dbReference>
<evidence type="ECO:0000256" key="5">
    <source>
        <dbReference type="ARBA" id="ARBA00022989"/>
    </source>
</evidence>
<dbReference type="SUPFAM" id="SSF52540">
    <property type="entry name" value="P-loop containing nucleoside triphosphate hydrolases"/>
    <property type="match status" value="1"/>
</dbReference>
<evidence type="ECO:0000259" key="8">
    <source>
        <dbReference type="PROSITE" id="PS50893"/>
    </source>
</evidence>
<protein>
    <submittedName>
        <fullName evidence="10">ATP-binding cassette, subfamily C</fullName>
    </submittedName>
</protein>
<feature type="transmembrane region" description="Helical" evidence="7">
    <location>
        <begin position="59"/>
        <end position="78"/>
    </location>
</feature>
<evidence type="ECO:0000259" key="9">
    <source>
        <dbReference type="PROSITE" id="PS50929"/>
    </source>
</evidence>
<evidence type="ECO:0000256" key="4">
    <source>
        <dbReference type="ARBA" id="ARBA00022840"/>
    </source>
</evidence>
<dbReference type="Gene3D" id="1.20.1560.10">
    <property type="entry name" value="ABC transporter type 1, transmembrane domain"/>
    <property type="match status" value="1"/>
</dbReference>
<feature type="transmembrane region" description="Helical" evidence="7">
    <location>
        <begin position="250"/>
        <end position="268"/>
    </location>
</feature>
<organism evidence="10 11">
    <name type="scientific">Aliiruegeria lutimaris</name>
    <dbReference type="NCBI Taxonomy" id="571298"/>
    <lineage>
        <taxon>Bacteria</taxon>
        <taxon>Pseudomonadati</taxon>
        <taxon>Pseudomonadota</taxon>
        <taxon>Alphaproteobacteria</taxon>
        <taxon>Rhodobacterales</taxon>
        <taxon>Roseobacteraceae</taxon>
        <taxon>Aliiruegeria</taxon>
    </lineage>
</organism>
<dbReference type="InterPro" id="IPR039421">
    <property type="entry name" value="Type_1_exporter"/>
</dbReference>
<dbReference type="RefSeq" id="WP_093160554.1">
    <property type="nucleotide sequence ID" value="NZ_FNEK01000047.1"/>
</dbReference>
<keyword evidence="5 7" id="KW-1133">Transmembrane helix</keyword>
<accession>A0A1G9DG90</accession>
<dbReference type="Pfam" id="PF00005">
    <property type="entry name" value="ABC_tran"/>
    <property type="match status" value="1"/>
</dbReference>
<feature type="transmembrane region" description="Helical" evidence="7">
    <location>
        <begin position="159"/>
        <end position="177"/>
    </location>
</feature>
<feature type="transmembrane region" description="Helical" evidence="7">
    <location>
        <begin position="21"/>
        <end position="39"/>
    </location>
</feature>
<evidence type="ECO:0000256" key="1">
    <source>
        <dbReference type="ARBA" id="ARBA00004651"/>
    </source>
</evidence>
<dbReference type="PROSITE" id="PS50929">
    <property type="entry name" value="ABC_TM1F"/>
    <property type="match status" value="1"/>
</dbReference>
<dbReference type="PANTHER" id="PTHR24221">
    <property type="entry name" value="ATP-BINDING CASSETTE SUB-FAMILY B"/>
    <property type="match status" value="1"/>
</dbReference>
<keyword evidence="6 7" id="KW-0472">Membrane</keyword>
<dbReference type="PANTHER" id="PTHR24221:SF248">
    <property type="entry name" value="ABC TRANSPORTER TRANSMEMBRANE REGION"/>
    <property type="match status" value="1"/>
</dbReference>
<dbReference type="Gene3D" id="3.40.50.300">
    <property type="entry name" value="P-loop containing nucleotide triphosphate hydrolases"/>
    <property type="match status" value="1"/>
</dbReference>
<evidence type="ECO:0000313" key="10">
    <source>
        <dbReference type="EMBL" id="SDK62895.1"/>
    </source>
</evidence>
<dbReference type="InterPro" id="IPR011527">
    <property type="entry name" value="ABC1_TM_dom"/>
</dbReference>
<dbReference type="GO" id="GO:0005886">
    <property type="term" value="C:plasma membrane"/>
    <property type="evidence" value="ECO:0007669"/>
    <property type="project" value="UniProtKB-SubCell"/>
</dbReference>
<gene>
    <name evidence="10" type="ORF">SAMN04488026_104729</name>
</gene>
<dbReference type="STRING" id="571298.SAMN04488026_104729"/>
<dbReference type="InterPro" id="IPR010128">
    <property type="entry name" value="ATPase_T1SS_PrtD-like"/>
</dbReference>
<evidence type="ECO:0000256" key="6">
    <source>
        <dbReference type="ARBA" id="ARBA00023136"/>
    </source>
</evidence>
<evidence type="ECO:0000256" key="7">
    <source>
        <dbReference type="SAM" id="Phobius"/>
    </source>
</evidence>
<keyword evidence="11" id="KW-1185">Reference proteome</keyword>
<feature type="transmembrane region" description="Helical" evidence="7">
    <location>
        <begin position="131"/>
        <end position="153"/>
    </location>
</feature>
<feature type="domain" description="ABC transmembrane type-1" evidence="9">
    <location>
        <begin position="25"/>
        <end position="303"/>
    </location>
</feature>
<evidence type="ECO:0000313" key="11">
    <source>
        <dbReference type="Proteomes" id="UP000199382"/>
    </source>
</evidence>
<keyword evidence="2 7" id="KW-0812">Transmembrane</keyword>
<keyword evidence="3" id="KW-0547">Nucleotide-binding</keyword>
<dbReference type="OrthoDB" id="9808328at2"/>
<dbReference type="InterPro" id="IPR036640">
    <property type="entry name" value="ABC1_TM_sf"/>
</dbReference>
<proteinExistence type="predicted"/>
<reference evidence="10 11" key="1">
    <citation type="submission" date="2016-10" db="EMBL/GenBank/DDBJ databases">
        <authorList>
            <person name="de Groot N.N."/>
        </authorList>
    </citation>
    <scope>NUCLEOTIDE SEQUENCE [LARGE SCALE GENOMIC DNA]</scope>
    <source>
        <strain evidence="10 11">DSM 25294</strain>
    </source>
</reference>
<dbReference type="GO" id="GO:0005524">
    <property type="term" value="F:ATP binding"/>
    <property type="evidence" value="ECO:0007669"/>
    <property type="project" value="UniProtKB-KW"/>
</dbReference>
<dbReference type="EMBL" id="FNEK01000047">
    <property type="protein sequence ID" value="SDK62895.1"/>
    <property type="molecule type" value="Genomic_DNA"/>
</dbReference>
<dbReference type="GO" id="GO:0034040">
    <property type="term" value="F:ATPase-coupled lipid transmembrane transporter activity"/>
    <property type="evidence" value="ECO:0007669"/>
    <property type="project" value="TreeGrafter"/>
</dbReference>
<evidence type="ECO:0000256" key="3">
    <source>
        <dbReference type="ARBA" id="ARBA00022741"/>
    </source>
</evidence>
<sequence length="578" mass="62857">MRESDIETGRRELRRIRRQSGSLLLAAFVFSIFVNLLMLTGPLYMLQIYDRVLSSRSEATLLALSALVVFLYAMMGLLDYARGRVMARIGARFQARLDQRVFTAAIRRETDAPGATAPAARLRDLENIQRFFGSPAAMALFDLPWTPVFLLAIYVFHPWLGGLAICGGILLVALTGLNQARIRHPLAEATQASLSAERISGQILDEAETVEALGMRAATFERWQKARSRSLRTMLAAADRAGTYTAASKALRLLLQSAMLGLGAYLVLQHELTGGAMIAGSILLGRALAPVELAVGQWESYQRMTRGWRSLSQLLGRVPPETKRTALPKPAAQLEALQATIIPPGENQATLRMVSFQLPPGQAMGVIGPSGSGKTTLARALTGVWPCAGGKIRLDGAALEQYDPDVLGQHIGYLPQRIRLFDGTIAENIARLSASPDAEAVVAAARKADAHDMILKLPNGYDTPLKAASNRLSGGQIQRLGLARALYGDPCIVVLDEPNSNLDNEGSEALNRAIRQIKEENRSVIIMAHRPAAIRECDLLLVLDNGIRRAFGPRDEVLRDTVRNAKQIHAFKGKGGIQ</sequence>
<dbReference type="PROSITE" id="PS00211">
    <property type="entry name" value="ABC_TRANSPORTER_1"/>
    <property type="match status" value="1"/>
</dbReference>
<evidence type="ECO:0000256" key="2">
    <source>
        <dbReference type="ARBA" id="ARBA00022692"/>
    </source>
</evidence>
<dbReference type="InterPro" id="IPR003593">
    <property type="entry name" value="AAA+_ATPase"/>
</dbReference>
<dbReference type="NCBIfam" id="TIGR01842">
    <property type="entry name" value="type_I_sec_PrtD"/>
    <property type="match status" value="1"/>
</dbReference>
<dbReference type="Pfam" id="PF00664">
    <property type="entry name" value="ABC_membrane"/>
    <property type="match status" value="1"/>
</dbReference>
<dbReference type="CDD" id="cd18586">
    <property type="entry name" value="ABC_6TM_PrtD_like"/>
    <property type="match status" value="1"/>
</dbReference>
<dbReference type="InterPro" id="IPR003439">
    <property type="entry name" value="ABC_transporter-like_ATP-bd"/>
</dbReference>
<dbReference type="PROSITE" id="PS50893">
    <property type="entry name" value="ABC_TRANSPORTER_2"/>
    <property type="match status" value="1"/>
</dbReference>